<protein>
    <recommendedName>
        <fullName evidence="3">Oxidoreductase-like domain-containing protein</fullName>
    </recommendedName>
</protein>
<gene>
    <name evidence="1" type="ORF">AACH06_03165</name>
</gene>
<evidence type="ECO:0000313" key="1">
    <source>
        <dbReference type="EMBL" id="MEK8029811.1"/>
    </source>
</evidence>
<keyword evidence="2" id="KW-1185">Reference proteome</keyword>
<comment type="caution">
    <text evidence="1">The sequence shown here is derived from an EMBL/GenBank/DDBJ whole genome shotgun (WGS) entry which is preliminary data.</text>
</comment>
<reference evidence="1 2" key="1">
    <citation type="submission" date="2024-04" db="EMBL/GenBank/DDBJ databases">
        <title>Novel species of the genus Ideonella isolated from streams.</title>
        <authorList>
            <person name="Lu H."/>
        </authorList>
    </citation>
    <scope>NUCLEOTIDE SEQUENCE [LARGE SCALE GENOMIC DNA]</scope>
    <source>
        <strain evidence="1 2">DXS29W</strain>
    </source>
</reference>
<name>A0ABU9BJ14_9BURK</name>
<accession>A0ABU9BJ14</accession>
<evidence type="ECO:0000313" key="2">
    <source>
        <dbReference type="Proteomes" id="UP001371218"/>
    </source>
</evidence>
<organism evidence="1 2">
    <name type="scientific">Ideonella lacteola</name>
    <dbReference type="NCBI Taxonomy" id="2984193"/>
    <lineage>
        <taxon>Bacteria</taxon>
        <taxon>Pseudomonadati</taxon>
        <taxon>Pseudomonadota</taxon>
        <taxon>Betaproteobacteria</taxon>
        <taxon>Burkholderiales</taxon>
        <taxon>Sphaerotilaceae</taxon>
        <taxon>Ideonella</taxon>
    </lineage>
</organism>
<dbReference type="Proteomes" id="UP001371218">
    <property type="component" value="Unassembled WGS sequence"/>
</dbReference>
<dbReference type="EMBL" id="JBBUTG010000001">
    <property type="protein sequence ID" value="MEK8029811.1"/>
    <property type="molecule type" value="Genomic_DNA"/>
</dbReference>
<sequence length="56" mass="6097">MLDQLDVPLSTDCGGDCWGCVGEMQADLGDLESLKKVREEFAQGLRPDWIDPATNG</sequence>
<proteinExistence type="predicted"/>
<evidence type="ECO:0008006" key="3">
    <source>
        <dbReference type="Google" id="ProtNLM"/>
    </source>
</evidence>
<dbReference type="RefSeq" id="WP_341424144.1">
    <property type="nucleotide sequence ID" value="NZ_JBBUTG010000001.1"/>
</dbReference>